<organism evidence="4 5">
    <name type="scientific">Boletus reticuloceps</name>
    <dbReference type="NCBI Taxonomy" id="495285"/>
    <lineage>
        <taxon>Eukaryota</taxon>
        <taxon>Fungi</taxon>
        <taxon>Dikarya</taxon>
        <taxon>Basidiomycota</taxon>
        <taxon>Agaricomycotina</taxon>
        <taxon>Agaricomycetes</taxon>
        <taxon>Agaricomycetidae</taxon>
        <taxon>Boletales</taxon>
        <taxon>Boletineae</taxon>
        <taxon>Boletaceae</taxon>
        <taxon>Boletoideae</taxon>
        <taxon>Boletus</taxon>
    </lineage>
</organism>
<reference evidence="4" key="1">
    <citation type="submission" date="2021-03" db="EMBL/GenBank/DDBJ databases">
        <title>Evolutionary innovations through gain and loss of genes in the ectomycorrhizal Boletales.</title>
        <authorList>
            <person name="Wu G."/>
            <person name="Miyauchi S."/>
            <person name="Morin E."/>
            <person name="Yang Z.-L."/>
            <person name="Xu J."/>
            <person name="Martin F.M."/>
        </authorList>
    </citation>
    <scope>NUCLEOTIDE SEQUENCE</scope>
    <source>
        <strain evidence="4">BR01</strain>
    </source>
</reference>
<evidence type="ECO:0000256" key="1">
    <source>
        <dbReference type="PROSITE-ProRule" id="PRU00042"/>
    </source>
</evidence>
<evidence type="ECO:0000256" key="2">
    <source>
        <dbReference type="SAM" id="MobiDB-lite"/>
    </source>
</evidence>
<feature type="domain" description="C2H2-type" evidence="3">
    <location>
        <begin position="14"/>
        <end position="45"/>
    </location>
</feature>
<keyword evidence="1" id="KW-0862">Zinc</keyword>
<dbReference type="OrthoDB" id="2688393at2759"/>
<proteinExistence type="predicted"/>
<sequence length="243" mass="26872">MPQAKTTRRQLKTISCPHCGRKFRTEMNVLQHMNQPAGLCNGSAPLFDNSHDDPIHGVNVDLVASPSHATVQLQQEGFKLGLSEGPNVSHKDKDIDMNDIASDSPNDPPVPSRPGVEQLRPGRFLETFKGCGETFSGGKRFMDDFWADHSFSDQLQIKSASLSFHSAKVLRARAEVLPSGPKWICETLQPEYPVKQPLHLFYRNPIECLQALLSHPLFALIFHSFPGRFGPALQGSVKSTMSG</sequence>
<accession>A0A8I3A6J1</accession>
<evidence type="ECO:0000313" key="4">
    <source>
        <dbReference type="EMBL" id="KAG6373553.1"/>
    </source>
</evidence>
<gene>
    <name evidence="4" type="ORF">JVT61DRAFT_6196</name>
</gene>
<protein>
    <recommendedName>
        <fullName evidence="3">C2H2-type domain-containing protein</fullName>
    </recommendedName>
</protein>
<dbReference type="GO" id="GO:0008270">
    <property type="term" value="F:zinc ion binding"/>
    <property type="evidence" value="ECO:0007669"/>
    <property type="project" value="UniProtKB-KW"/>
</dbReference>
<dbReference type="InterPro" id="IPR041078">
    <property type="entry name" value="Plavaka"/>
</dbReference>
<keyword evidence="1" id="KW-0863">Zinc-finger</keyword>
<evidence type="ECO:0000259" key="3">
    <source>
        <dbReference type="PROSITE" id="PS50157"/>
    </source>
</evidence>
<dbReference type="Proteomes" id="UP000683000">
    <property type="component" value="Unassembled WGS sequence"/>
</dbReference>
<evidence type="ECO:0000313" key="5">
    <source>
        <dbReference type="Proteomes" id="UP000683000"/>
    </source>
</evidence>
<dbReference type="Pfam" id="PF18759">
    <property type="entry name" value="Plavaka"/>
    <property type="match status" value="1"/>
</dbReference>
<dbReference type="InterPro" id="IPR013087">
    <property type="entry name" value="Znf_C2H2_type"/>
</dbReference>
<dbReference type="AlphaFoldDB" id="A0A8I3A6J1"/>
<dbReference type="PROSITE" id="PS50157">
    <property type="entry name" value="ZINC_FINGER_C2H2_2"/>
    <property type="match status" value="1"/>
</dbReference>
<keyword evidence="1" id="KW-0479">Metal-binding</keyword>
<dbReference type="EMBL" id="JAGFBS010000021">
    <property type="protein sequence ID" value="KAG6373553.1"/>
    <property type="molecule type" value="Genomic_DNA"/>
</dbReference>
<name>A0A8I3A6J1_9AGAM</name>
<keyword evidence="5" id="KW-1185">Reference proteome</keyword>
<comment type="caution">
    <text evidence="4">The sequence shown here is derived from an EMBL/GenBank/DDBJ whole genome shotgun (WGS) entry which is preliminary data.</text>
</comment>
<feature type="region of interest" description="Disordered" evidence="2">
    <location>
        <begin position="81"/>
        <end position="118"/>
    </location>
</feature>